<dbReference type="InterPro" id="IPR036412">
    <property type="entry name" value="HAD-like_sf"/>
</dbReference>
<proteinExistence type="inferred from homology"/>
<accession>A0ABS5PSL5</accession>
<evidence type="ECO:0000256" key="10">
    <source>
        <dbReference type="ARBA" id="ARBA00022967"/>
    </source>
</evidence>
<feature type="transmembrane region" description="Helical" evidence="15">
    <location>
        <begin position="116"/>
        <end position="135"/>
    </location>
</feature>
<dbReference type="SFLD" id="SFLDF00027">
    <property type="entry name" value="p-type_atpase"/>
    <property type="match status" value="1"/>
</dbReference>
<dbReference type="InterPro" id="IPR023214">
    <property type="entry name" value="HAD_sf"/>
</dbReference>
<evidence type="ECO:0000256" key="4">
    <source>
        <dbReference type="ARBA" id="ARBA00022539"/>
    </source>
</evidence>
<dbReference type="InterPro" id="IPR023298">
    <property type="entry name" value="ATPase_P-typ_TM_dom_sf"/>
</dbReference>
<dbReference type="SUPFAM" id="SSF81665">
    <property type="entry name" value="Calcium ATPase, transmembrane domain M"/>
    <property type="match status" value="1"/>
</dbReference>
<keyword evidence="4" id="KW-0104">Cadmium</keyword>
<name>A0ABS5PSL5_9FIRM</name>
<gene>
    <name evidence="17" type="ORF">KHM83_15820</name>
</gene>
<dbReference type="CDD" id="cd00371">
    <property type="entry name" value="HMA"/>
    <property type="match status" value="1"/>
</dbReference>
<keyword evidence="6 15" id="KW-0812">Transmembrane</keyword>
<feature type="transmembrane region" description="Helical" evidence="15">
    <location>
        <begin position="659"/>
        <end position="677"/>
    </location>
</feature>
<comment type="caution">
    <text evidence="17">The sequence shown here is derived from an EMBL/GenBank/DDBJ whole genome shotgun (WGS) entry which is preliminary data.</text>
</comment>
<keyword evidence="5" id="KW-0597">Phosphoprotein</keyword>
<dbReference type="PROSITE" id="PS01047">
    <property type="entry name" value="HMA_1"/>
    <property type="match status" value="1"/>
</dbReference>
<keyword evidence="18" id="KW-1185">Reference proteome</keyword>
<feature type="transmembrane region" description="Helical" evidence="15">
    <location>
        <begin position="344"/>
        <end position="369"/>
    </location>
</feature>
<evidence type="ECO:0000256" key="15">
    <source>
        <dbReference type="RuleBase" id="RU362081"/>
    </source>
</evidence>
<keyword evidence="10" id="KW-1278">Translocase</keyword>
<protein>
    <recommendedName>
        <fullName evidence="13">Cd(2+)-exporting ATPase</fullName>
        <ecNumber evidence="13">7.2.2.21</ecNumber>
    </recommendedName>
</protein>
<keyword evidence="9 15" id="KW-0067">ATP-binding</keyword>
<dbReference type="SFLD" id="SFLDS00003">
    <property type="entry name" value="Haloacid_Dehalogenase"/>
    <property type="match status" value="1"/>
</dbReference>
<dbReference type="InterPro" id="IPR051014">
    <property type="entry name" value="Cation_Transport_ATPase_IB"/>
</dbReference>
<feature type="transmembrane region" description="Helical" evidence="15">
    <location>
        <begin position="316"/>
        <end position="338"/>
    </location>
</feature>
<evidence type="ECO:0000256" key="7">
    <source>
        <dbReference type="ARBA" id="ARBA00022723"/>
    </source>
</evidence>
<dbReference type="RefSeq" id="WP_213238012.1">
    <property type="nucleotide sequence ID" value="NZ_JAHBCL010000032.1"/>
</dbReference>
<keyword evidence="3 15" id="KW-1003">Cell membrane</keyword>
<dbReference type="SUPFAM" id="SSF55008">
    <property type="entry name" value="HMA, heavy metal-associated domain"/>
    <property type="match status" value="1"/>
</dbReference>
<dbReference type="InterPro" id="IPR059000">
    <property type="entry name" value="ATPase_P-type_domA"/>
</dbReference>
<comment type="subcellular location">
    <subcellularLocation>
        <location evidence="1">Cell membrane</location>
        <topology evidence="1">Multi-pass membrane protein</topology>
    </subcellularLocation>
</comment>
<dbReference type="EC" id="7.2.2.21" evidence="13"/>
<evidence type="ECO:0000313" key="17">
    <source>
        <dbReference type="EMBL" id="MBS7528155.1"/>
    </source>
</evidence>
<reference evidence="17 18" key="1">
    <citation type="submission" date="2021-05" db="EMBL/GenBank/DDBJ databases">
        <title>Fusibacter ferrireducens sp. nov., an anaerobic, sulfur- and Fe-reducing bacterium isolated from the mangrove sediment.</title>
        <authorList>
            <person name="Qiu D."/>
        </authorList>
    </citation>
    <scope>NUCLEOTIDE SEQUENCE [LARGE SCALE GENOMIC DNA]</scope>
    <source>
        <strain evidence="17 18">DSM 12116</strain>
    </source>
</reference>
<dbReference type="InterPro" id="IPR008250">
    <property type="entry name" value="ATPase_P-typ_transduc_dom_A_sf"/>
</dbReference>
<dbReference type="PANTHER" id="PTHR48085:SF5">
    <property type="entry name" value="CADMIUM_ZINC-TRANSPORTING ATPASE HMA4-RELATED"/>
    <property type="match status" value="1"/>
</dbReference>
<dbReference type="Pfam" id="PF00122">
    <property type="entry name" value="E1-E2_ATPase"/>
    <property type="match status" value="1"/>
</dbReference>
<keyword evidence="8 15" id="KW-0547">Nucleotide-binding</keyword>
<dbReference type="PRINTS" id="PR00119">
    <property type="entry name" value="CATATPASE"/>
</dbReference>
<evidence type="ECO:0000256" key="14">
    <source>
        <dbReference type="ARBA" id="ARBA00049338"/>
    </source>
</evidence>
<dbReference type="PROSITE" id="PS50846">
    <property type="entry name" value="HMA_2"/>
    <property type="match status" value="1"/>
</dbReference>
<evidence type="ECO:0000256" key="12">
    <source>
        <dbReference type="ARBA" id="ARBA00023136"/>
    </source>
</evidence>
<keyword evidence="7 15" id="KW-0479">Metal-binding</keyword>
<dbReference type="EMBL" id="JAHBCL010000032">
    <property type="protein sequence ID" value="MBS7528155.1"/>
    <property type="molecule type" value="Genomic_DNA"/>
</dbReference>
<dbReference type="InterPro" id="IPR001757">
    <property type="entry name" value="P_typ_ATPase"/>
</dbReference>
<dbReference type="InterPro" id="IPR044492">
    <property type="entry name" value="P_typ_ATPase_HD_dom"/>
</dbReference>
<dbReference type="PROSITE" id="PS00154">
    <property type="entry name" value="ATPASE_E1_E2"/>
    <property type="match status" value="1"/>
</dbReference>
<comment type="catalytic activity">
    <reaction evidence="14">
        <text>Cd(2+)(in) + ATP + H2O = Cd(2+)(out) + ADP + phosphate + H(+)</text>
        <dbReference type="Rhea" id="RHEA:12132"/>
        <dbReference type="ChEBI" id="CHEBI:15377"/>
        <dbReference type="ChEBI" id="CHEBI:15378"/>
        <dbReference type="ChEBI" id="CHEBI:30616"/>
        <dbReference type="ChEBI" id="CHEBI:43474"/>
        <dbReference type="ChEBI" id="CHEBI:48775"/>
        <dbReference type="ChEBI" id="CHEBI:456216"/>
        <dbReference type="EC" id="7.2.2.21"/>
    </reaction>
</comment>
<evidence type="ECO:0000256" key="6">
    <source>
        <dbReference type="ARBA" id="ARBA00022692"/>
    </source>
</evidence>
<evidence type="ECO:0000256" key="11">
    <source>
        <dbReference type="ARBA" id="ARBA00022989"/>
    </source>
</evidence>
<dbReference type="Proteomes" id="UP000746471">
    <property type="component" value="Unassembled WGS sequence"/>
</dbReference>
<evidence type="ECO:0000313" key="18">
    <source>
        <dbReference type="Proteomes" id="UP000746471"/>
    </source>
</evidence>
<feature type="domain" description="HMA" evidence="16">
    <location>
        <begin position="2"/>
        <end position="71"/>
    </location>
</feature>
<dbReference type="SFLD" id="SFLDG00002">
    <property type="entry name" value="C1.7:_P-type_atpase_like"/>
    <property type="match status" value="1"/>
</dbReference>
<evidence type="ECO:0000256" key="1">
    <source>
        <dbReference type="ARBA" id="ARBA00004651"/>
    </source>
</evidence>
<dbReference type="PANTHER" id="PTHR48085">
    <property type="entry name" value="CADMIUM/ZINC-TRANSPORTING ATPASE HMA2-RELATED"/>
    <property type="match status" value="1"/>
</dbReference>
<organism evidence="17 18">
    <name type="scientific">Fusibacter paucivorans</name>
    <dbReference type="NCBI Taxonomy" id="76009"/>
    <lineage>
        <taxon>Bacteria</taxon>
        <taxon>Bacillati</taxon>
        <taxon>Bacillota</taxon>
        <taxon>Clostridia</taxon>
        <taxon>Eubacteriales</taxon>
        <taxon>Eubacteriales Family XII. Incertae Sedis</taxon>
        <taxon>Fusibacter</taxon>
    </lineage>
</organism>
<dbReference type="Pfam" id="PF00702">
    <property type="entry name" value="Hydrolase"/>
    <property type="match status" value="1"/>
</dbReference>
<dbReference type="SUPFAM" id="SSF81653">
    <property type="entry name" value="Calcium ATPase, transduction domain A"/>
    <property type="match status" value="1"/>
</dbReference>
<dbReference type="Gene3D" id="3.40.50.1000">
    <property type="entry name" value="HAD superfamily/HAD-like"/>
    <property type="match status" value="1"/>
</dbReference>
<dbReference type="Gene3D" id="3.40.1110.10">
    <property type="entry name" value="Calcium-transporting ATPase, cytoplasmic domain N"/>
    <property type="match status" value="1"/>
</dbReference>
<dbReference type="InterPro" id="IPR036163">
    <property type="entry name" value="HMA_dom_sf"/>
</dbReference>
<evidence type="ECO:0000256" key="9">
    <source>
        <dbReference type="ARBA" id="ARBA00022840"/>
    </source>
</evidence>
<evidence type="ECO:0000256" key="5">
    <source>
        <dbReference type="ARBA" id="ARBA00022553"/>
    </source>
</evidence>
<dbReference type="InterPro" id="IPR018303">
    <property type="entry name" value="ATPase_P-typ_P_site"/>
</dbReference>
<dbReference type="NCBIfam" id="TIGR01494">
    <property type="entry name" value="ATPase_P-type"/>
    <property type="match status" value="1"/>
</dbReference>
<evidence type="ECO:0000256" key="3">
    <source>
        <dbReference type="ARBA" id="ARBA00022475"/>
    </source>
</evidence>
<dbReference type="Pfam" id="PF00403">
    <property type="entry name" value="HMA"/>
    <property type="match status" value="1"/>
</dbReference>
<feature type="transmembrane region" description="Helical" evidence="15">
    <location>
        <begin position="683"/>
        <end position="702"/>
    </location>
</feature>
<dbReference type="Gene3D" id="3.30.70.100">
    <property type="match status" value="1"/>
</dbReference>
<evidence type="ECO:0000256" key="8">
    <source>
        <dbReference type="ARBA" id="ARBA00022741"/>
    </source>
</evidence>
<evidence type="ECO:0000256" key="13">
    <source>
        <dbReference type="ARBA" id="ARBA00039103"/>
    </source>
</evidence>
<dbReference type="InterPro" id="IPR006121">
    <property type="entry name" value="HMA_dom"/>
</dbReference>
<dbReference type="InterPro" id="IPR027256">
    <property type="entry name" value="P-typ_ATPase_IB"/>
</dbReference>
<evidence type="ECO:0000259" key="16">
    <source>
        <dbReference type="PROSITE" id="PS50846"/>
    </source>
</evidence>
<keyword evidence="11 15" id="KW-1133">Transmembrane helix</keyword>
<dbReference type="NCBIfam" id="TIGR01525">
    <property type="entry name" value="ATPase-IB_hvy"/>
    <property type="match status" value="1"/>
</dbReference>
<dbReference type="Gene3D" id="2.70.150.10">
    <property type="entry name" value="Calcium-transporting ATPase, cytoplasmic transduction domain A"/>
    <property type="match status" value="1"/>
</dbReference>
<dbReference type="PRINTS" id="PR00941">
    <property type="entry name" value="CDATPASE"/>
</dbReference>
<sequence length="713" mass="76926">MSKITYVLEGLGCANCAAKIESAVKAVEGVEEAYVDFSKSKLVYAFDETRQQQLSMDAIVKIVHTYEPDVIVKTPEAAVSEETTSSEGRERLRLLSGLIFFAAAILLKGLPESVTLGLLLFTYLLSGYPVIIKAIKHLVNRQWFDENFLMFIATIGAIGIGEYPEAVAVMLFYEIGEYFQDLAVGKSRHAIEALMDIRPEIAHLVANGETVDKSPEFIAVGDIIRVKPGERVPLDGTIQKGETSVDTSALTGESKPVFLTRGEAILSGSVVITGVVEIAVTKRYEDSTVTKILELVEDATAQKSPTENFITKFARYYTPIVVLLAAIIIIIPPFILGFDQFSTWLYRGLIFLVISCPCALVISIPLGFFSGIGNASGNGILIKGSNYLEALNTIDTVVFDKTGTLTYGKLAVAAITPENDLEANALLSIAKRIEAHSNHPIAKAILSAGETAHPQFNSSEMGFVDLSERYEELSGMGIKATLDGKTYLAGTEKLLKTHQIDFTPLVSPANTVVYIAADGLYLGSITLEDHIKDEARAVIEILKKAHKKTVMLTGDQIAVASAVANALHLDDYHAELMPADKYKIVNQLIEKGHQVAFVGDGINDAPVLAGATLGLSMGDLGSDAAIEASDIVIMKDQLTSILDAFDIAAQTKKIVTQNIIFAIGIKVAIMALGVFGLSSMWMAIFADVGVALLAVLNAMRVLRFKPKHLTFAS</sequence>
<keyword evidence="12 15" id="KW-0472">Membrane</keyword>
<dbReference type="InterPro" id="IPR023299">
    <property type="entry name" value="ATPase_P-typ_cyto_dom_N"/>
</dbReference>
<dbReference type="InterPro" id="IPR017969">
    <property type="entry name" value="Heavy-metal-associated_CS"/>
</dbReference>
<evidence type="ECO:0000256" key="2">
    <source>
        <dbReference type="ARBA" id="ARBA00006024"/>
    </source>
</evidence>
<comment type="similarity">
    <text evidence="2 15">Belongs to the cation transport ATPase (P-type) (TC 3.A.3) family. Type IB subfamily.</text>
</comment>
<dbReference type="SUPFAM" id="SSF56784">
    <property type="entry name" value="HAD-like"/>
    <property type="match status" value="1"/>
</dbReference>